<dbReference type="EMBL" id="PSQE01000007">
    <property type="protein sequence ID" value="RHN48162.1"/>
    <property type="molecule type" value="Genomic_DNA"/>
</dbReference>
<sequence>MQADSPSFLRHSVLPPIQTKSGLVFSSFPARNSWPLSSHSPFLTKKALYLALSHAHHPIIIDHGTKGFYLDRKSGKKCYILAAKSLIIPYGALVAPNTNMPPSRFPEVVEIRNAFSLEIRGRINTLYLSRNTQYVAYLVFQMIDAQRFKNCLMRLSVGVYLGYFWNHV</sequence>
<dbReference type="STRING" id="3880.A0A072U3G3"/>
<name>A0A072U3G3_MEDTR</name>
<dbReference type="OrthoDB" id="1918565at2759"/>
<dbReference type="InterPro" id="IPR025886">
    <property type="entry name" value="PP2-like"/>
</dbReference>
<proteinExistence type="predicted"/>
<protein>
    <submittedName>
        <fullName evidence="1 2">Phloem protein</fullName>
    </submittedName>
</protein>
<dbReference type="Proteomes" id="UP000265566">
    <property type="component" value="Chromosome 7"/>
</dbReference>
<dbReference type="Gramene" id="rna42849">
    <property type="protein sequence ID" value="RHN48162.1"/>
    <property type="gene ID" value="gene42849"/>
</dbReference>
<evidence type="ECO:0000313" key="4">
    <source>
        <dbReference type="Proteomes" id="UP000002051"/>
    </source>
</evidence>
<dbReference type="Pfam" id="PF14299">
    <property type="entry name" value="PP2"/>
    <property type="match status" value="1"/>
</dbReference>
<keyword evidence="4" id="KW-1185">Reference proteome</keyword>
<evidence type="ECO:0000313" key="2">
    <source>
        <dbReference type="EMBL" id="RHN48162.1"/>
    </source>
</evidence>
<accession>A0A072U3G3</accession>
<evidence type="ECO:0000313" key="1">
    <source>
        <dbReference type="EMBL" id="KEH23871.1"/>
    </source>
</evidence>
<dbReference type="EnsemblPlants" id="KEH23871">
    <property type="protein sequence ID" value="KEH23871"/>
    <property type="gene ID" value="MTR_7g096310"/>
</dbReference>
<dbReference type="Proteomes" id="UP000002051">
    <property type="component" value="Unassembled WGS sequence"/>
</dbReference>
<dbReference type="PANTHER" id="PTHR32278:SF131">
    <property type="entry name" value="F-BOX PROTEIN PP2-A13"/>
    <property type="match status" value="1"/>
</dbReference>
<reference evidence="1 4" key="2">
    <citation type="journal article" date="2014" name="BMC Genomics">
        <title>An improved genome release (version Mt4.0) for the model legume Medicago truncatula.</title>
        <authorList>
            <person name="Tang H."/>
            <person name="Krishnakumar V."/>
            <person name="Bidwell S."/>
            <person name="Rosen B."/>
            <person name="Chan A."/>
            <person name="Zhou S."/>
            <person name="Gentzbittel L."/>
            <person name="Childs K.L."/>
            <person name="Yandell M."/>
            <person name="Gundlach H."/>
            <person name="Mayer K.F."/>
            <person name="Schwartz D.C."/>
            <person name="Town C.D."/>
        </authorList>
    </citation>
    <scope>GENOME REANNOTATION</scope>
    <source>
        <strain evidence="1">A17</strain>
        <strain evidence="3 4">cv. Jemalong A17</strain>
    </source>
</reference>
<dbReference type="EMBL" id="CM001223">
    <property type="protein sequence ID" value="KEH23871.1"/>
    <property type="molecule type" value="Genomic_DNA"/>
</dbReference>
<reference evidence="1 4" key="1">
    <citation type="journal article" date="2011" name="Nature">
        <title>The Medicago genome provides insight into the evolution of rhizobial symbioses.</title>
        <authorList>
            <person name="Young N.D."/>
            <person name="Debelle F."/>
            <person name="Oldroyd G.E."/>
            <person name="Geurts R."/>
            <person name="Cannon S.B."/>
            <person name="Udvardi M.K."/>
            <person name="Benedito V.A."/>
            <person name="Mayer K.F."/>
            <person name="Gouzy J."/>
            <person name="Schoof H."/>
            <person name="Van de Peer Y."/>
            <person name="Proost S."/>
            <person name="Cook D.R."/>
            <person name="Meyers B.C."/>
            <person name="Spannagl M."/>
            <person name="Cheung F."/>
            <person name="De Mita S."/>
            <person name="Krishnakumar V."/>
            <person name="Gundlach H."/>
            <person name="Zhou S."/>
            <person name="Mudge J."/>
            <person name="Bharti A.K."/>
            <person name="Murray J.D."/>
            <person name="Naoumkina M.A."/>
            <person name="Rosen B."/>
            <person name="Silverstein K.A."/>
            <person name="Tang H."/>
            <person name="Rombauts S."/>
            <person name="Zhao P.X."/>
            <person name="Zhou P."/>
            <person name="Barbe V."/>
            <person name="Bardou P."/>
            <person name="Bechner M."/>
            <person name="Bellec A."/>
            <person name="Berger A."/>
            <person name="Berges H."/>
            <person name="Bidwell S."/>
            <person name="Bisseling T."/>
            <person name="Choisne N."/>
            <person name="Couloux A."/>
            <person name="Denny R."/>
            <person name="Deshpande S."/>
            <person name="Dai X."/>
            <person name="Doyle J.J."/>
            <person name="Dudez A.M."/>
            <person name="Farmer A.D."/>
            <person name="Fouteau S."/>
            <person name="Franken C."/>
            <person name="Gibelin C."/>
            <person name="Gish J."/>
            <person name="Goldstein S."/>
            <person name="Gonzalez A.J."/>
            <person name="Green P.J."/>
            <person name="Hallab A."/>
            <person name="Hartog M."/>
            <person name="Hua A."/>
            <person name="Humphray S.J."/>
            <person name="Jeong D.H."/>
            <person name="Jing Y."/>
            <person name="Jocker A."/>
            <person name="Kenton S.M."/>
            <person name="Kim D.J."/>
            <person name="Klee K."/>
            <person name="Lai H."/>
            <person name="Lang C."/>
            <person name="Lin S."/>
            <person name="Macmil S.L."/>
            <person name="Magdelenat G."/>
            <person name="Matthews L."/>
            <person name="McCorrison J."/>
            <person name="Monaghan E.L."/>
            <person name="Mun J.H."/>
            <person name="Najar F.Z."/>
            <person name="Nicholson C."/>
            <person name="Noirot C."/>
            <person name="O'Bleness M."/>
            <person name="Paule C.R."/>
            <person name="Poulain J."/>
            <person name="Prion F."/>
            <person name="Qin B."/>
            <person name="Qu C."/>
            <person name="Retzel E.F."/>
            <person name="Riddle C."/>
            <person name="Sallet E."/>
            <person name="Samain S."/>
            <person name="Samson N."/>
            <person name="Sanders I."/>
            <person name="Saurat O."/>
            <person name="Scarpelli C."/>
            <person name="Schiex T."/>
            <person name="Segurens B."/>
            <person name="Severin A.J."/>
            <person name="Sherrier D.J."/>
            <person name="Shi R."/>
            <person name="Sims S."/>
            <person name="Singer S.R."/>
            <person name="Sinharoy S."/>
            <person name="Sterck L."/>
            <person name="Viollet A."/>
            <person name="Wang B.B."/>
            <person name="Wang K."/>
            <person name="Wang M."/>
            <person name="Wang X."/>
            <person name="Warfsmann J."/>
            <person name="Weissenbach J."/>
            <person name="White D.D."/>
            <person name="White J.D."/>
            <person name="Wiley G.B."/>
            <person name="Wincker P."/>
            <person name="Xing Y."/>
            <person name="Yang L."/>
            <person name="Yao Z."/>
            <person name="Ying F."/>
            <person name="Zhai J."/>
            <person name="Zhou L."/>
            <person name="Zuber A."/>
            <person name="Denarie J."/>
            <person name="Dixon R.A."/>
            <person name="May G.D."/>
            <person name="Schwartz D.C."/>
            <person name="Rogers J."/>
            <person name="Quetier F."/>
            <person name="Town C.D."/>
            <person name="Roe B.A."/>
        </authorList>
    </citation>
    <scope>NUCLEOTIDE SEQUENCE [LARGE SCALE GENOMIC DNA]</scope>
    <source>
        <strain evidence="1">A17</strain>
        <strain evidence="3 4">cv. Jemalong A17</strain>
    </source>
</reference>
<reference evidence="3" key="3">
    <citation type="submission" date="2015-04" db="UniProtKB">
        <authorList>
            <consortium name="EnsemblPlants"/>
        </authorList>
    </citation>
    <scope>IDENTIFICATION</scope>
    <source>
        <strain evidence="3">cv. Jemalong A17</strain>
    </source>
</reference>
<reference evidence="2" key="4">
    <citation type="journal article" date="2018" name="Nat. Plants">
        <title>Whole-genome landscape of Medicago truncatula symbiotic genes.</title>
        <authorList>
            <person name="Pecrix Y."/>
            <person name="Gamas P."/>
            <person name="Carrere S."/>
        </authorList>
    </citation>
    <scope>NUCLEOTIDE SEQUENCE</scope>
    <source>
        <tissue evidence="2">Leaves</tissue>
    </source>
</reference>
<gene>
    <name evidence="3" type="primary">25499210</name>
    <name evidence="1" type="ordered locus">MTR_7g096310</name>
    <name evidence="2" type="ORF">MtrunA17_Chr7g0260811</name>
</gene>
<dbReference type="KEGG" id="mtr:25499210"/>
<dbReference type="HOGENOM" id="CLU_1588927_0_0_1"/>
<organism evidence="1 4">
    <name type="scientific">Medicago truncatula</name>
    <name type="common">Barrel medic</name>
    <name type="synonym">Medicago tribuloides</name>
    <dbReference type="NCBI Taxonomy" id="3880"/>
    <lineage>
        <taxon>Eukaryota</taxon>
        <taxon>Viridiplantae</taxon>
        <taxon>Streptophyta</taxon>
        <taxon>Embryophyta</taxon>
        <taxon>Tracheophyta</taxon>
        <taxon>Spermatophyta</taxon>
        <taxon>Magnoliopsida</taxon>
        <taxon>eudicotyledons</taxon>
        <taxon>Gunneridae</taxon>
        <taxon>Pentapetalae</taxon>
        <taxon>rosids</taxon>
        <taxon>fabids</taxon>
        <taxon>Fabales</taxon>
        <taxon>Fabaceae</taxon>
        <taxon>Papilionoideae</taxon>
        <taxon>50 kb inversion clade</taxon>
        <taxon>NPAAA clade</taxon>
        <taxon>Hologalegina</taxon>
        <taxon>IRL clade</taxon>
        <taxon>Trifolieae</taxon>
        <taxon>Medicago</taxon>
    </lineage>
</organism>
<evidence type="ECO:0000313" key="3">
    <source>
        <dbReference type="EnsemblPlants" id="KEH23871"/>
    </source>
</evidence>
<dbReference type="AlphaFoldDB" id="A0A072U3G3"/>
<dbReference type="PANTHER" id="PTHR32278">
    <property type="entry name" value="F-BOX DOMAIN-CONTAINING PROTEIN"/>
    <property type="match status" value="1"/>
</dbReference>